<keyword evidence="8" id="KW-1185">Reference proteome</keyword>
<evidence type="ECO:0000259" key="4">
    <source>
        <dbReference type="Pfam" id="PF26385"/>
    </source>
</evidence>
<protein>
    <recommendedName>
        <fullName evidence="9">ATP-binding protein</fullName>
    </recommendedName>
</protein>
<dbReference type="Pfam" id="PF26388">
    <property type="entry name" value="DUF6079_6th"/>
    <property type="match status" value="1"/>
</dbReference>
<proteinExistence type="predicted"/>
<reference evidence="8" key="1">
    <citation type="submission" date="2016-11" db="EMBL/GenBank/DDBJ databases">
        <authorList>
            <person name="Varghese N."/>
            <person name="Submissions S."/>
        </authorList>
    </citation>
    <scope>NUCLEOTIDE SEQUENCE [LARGE SCALE GENOMIC DNA]</scope>
    <source>
        <strain evidence="8">CGMCC 1.8995</strain>
    </source>
</reference>
<evidence type="ECO:0000313" key="7">
    <source>
        <dbReference type="EMBL" id="SHG84871.1"/>
    </source>
</evidence>
<dbReference type="InterPro" id="IPR058569">
    <property type="entry name" value="DUF6079_2nd"/>
</dbReference>
<dbReference type="InterPro" id="IPR058572">
    <property type="entry name" value="DUF6079_4th"/>
</dbReference>
<dbReference type="AlphaFoldDB" id="A0A1M5N5T4"/>
<dbReference type="RefSeq" id="WP_073324035.1">
    <property type="nucleotide sequence ID" value="NZ_FQWD01000005.1"/>
</dbReference>
<evidence type="ECO:0008006" key="9">
    <source>
        <dbReference type="Google" id="ProtNLM"/>
    </source>
</evidence>
<evidence type="ECO:0000259" key="6">
    <source>
        <dbReference type="Pfam" id="PF26388"/>
    </source>
</evidence>
<evidence type="ECO:0000259" key="1">
    <source>
        <dbReference type="Pfam" id="PF19557"/>
    </source>
</evidence>
<evidence type="ECO:0000259" key="5">
    <source>
        <dbReference type="Pfam" id="PF26387"/>
    </source>
</evidence>
<name>A0A1M5N5T4_9ALTE</name>
<evidence type="ECO:0000259" key="3">
    <source>
        <dbReference type="Pfam" id="PF26384"/>
    </source>
</evidence>
<sequence>MKKYGELIQFEPVNTIVKLQEAAEETRAQQLVASYVISDKMSVKIADVIIPQLQFTESLDNKSLWIVGNYGSGKSHLMSVLSAVAEFPGLAQYISNEAVRTAADKIAGKFKVIRFEIGASKKAFADIITDNLTKGLADFGIDFHFPEMTQISSNHKPYFEQMMGAFHEKYPDQGLLLICDEMLDYLRSRNTQELPLDIAMMRVLGEVIDGTRFRFICGVQEAIFDSAQLSFASQEVKRIRDRAEQVLITRDDIKYVVAERLLKKNAQQMAWIREYLQKFTHCFDRMSERLDEFVRMFPVHPDYITMFERVRGAGIEQRQVLRSLSRQMQALMELEVPETIPGVFSYDTYWEELRNDPSAKTNPEIGQVIEVGETLFTRIDQAYPAPHEVDFAKRLVAALAIHRMSVGDIFNEMGATAAELRDSLCLYLPLIEQLPGEKSKNLENQIVAVLTKIRQTVNGQFFSKNKANDQFYLDLKKTEDFDAYIENKVPLLADDQLNNAYRTAMLEILQETDVARPNIEMWEHELKWLKRNVNRPGWLFLGSPNQRETAKPPLDYYMYFVQPINPPKMKKEYIRSDEVLFVLDKPSAEFDRNLKFYAAAIELQAMATGNAKNIYQLKARAFLQEMQSWLKAHYKEAYLAQYNGQSKPMMEWLKGTNVRGVTNLPDNQAGSLRDIFETVASVILGDHFESLAPEYPTFSQAITYSNIQSAATDALGFIAGGAATKRANAVLDALELLDGEQLKPAKSRYAQAVLDVLSTKEQGQVVNKTELLEQIHSRLYFKPTSYRLEPEWLLVILASLVHSGELELSVVGHHINASDVMKFRSVSFDVLKDFKHIQAPKDFNVAAIKALLNLLEMNEGLATSIQQGDESVVRDMMSRCEKLVQELVLGQQSIKGRLPLWGNYVVEESEASTLTQQVSALKEFLEVTNRFNTPGKLKNFKSTTADIGEQANNLSAWKNYVALRNLVDEFKDYADYLSQAENILTADDTWQTELVAVRKALRDGLTEASVRHTTTFKTQQLQALQKLKVAYQQRFIALYNKARLSQSEEKQKQALLKDARLQQLEMLSGIHLLPAVQLQDWRNQIAKLKEAEAIDSSVFELNPQPVDYSPRLETVLVASQLLKQLDDKLDSLLTDWASNLKSLLDDPFIKLDLLKDEDASEIQAFISSGTLPEPLSASFIAAVNQVLDGLEEVRINQEQLLTQLGQGLPQTVEEVTERFKKLLAEKCQGKELSKVRIIID</sequence>
<dbReference type="InterPro" id="IPR045725">
    <property type="entry name" value="DUF6079_N"/>
</dbReference>
<dbReference type="InterPro" id="IPR058573">
    <property type="entry name" value="DUF6079_5th"/>
</dbReference>
<dbReference type="Pfam" id="PF26384">
    <property type="entry name" value="DUF6079_3rd"/>
    <property type="match status" value="1"/>
</dbReference>
<dbReference type="EMBL" id="FQWD01000005">
    <property type="protein sequence ID" value="SHG84871.1"/>
    <property type="molecule type" value="Genomic_DNA"/>
</dbReference>
<dbReference type="STRING" id="634436.SAMN05216361_3086"/>
<feature type="domain" description="DUF6079" evidence="6">
    <location>
        <begin position="1047"/>
        <end position="1134"/>
    </location>
</feature>
<dbReference type="OrthoDB" id="8780745at2"/>
<feature type="domain" description="DUF6079" evidence="3">
    <location>
        <begin position="484"/>
        <end position="690"/>
    </location>
</feature>
<dbReference type="InterPro" id="IPR058571">
    <property type="entry name" value="DUF6079_3rd"/>
</dbReference>
<feature type="domain" description="DUF6079" evidence="1">
    <location>
        <begin position="21"/>
        <end position="250"/>
    </location>
</feature>
<evidence type="ECO:0000313" key="8">
    <source>
        <dbReference type="Proteomes" id="UP000184520"/>
    </source>
</evidence>
<dbReference type="Proteomes" id="UP000184520">
    <property type="component" value="Unassembled WGS sequence"/>
</dbReference>
<feature type="domain" description="DUF6079" evidence="5">
    <location>
        <begin position="844"/>
        <end position="1039"/>
    </location>
</feature>
<gene>
    <name evidence="7" type="ORF">SAMN05216361_3086</name>
</gene>
<dbReference type="Pfam" id="PF26383">
    <property type="entry name" value="DUF6079_2nd"/>
    <property type="match status" value="1"/>
</dbReference>
<feature type="domain" description="DUF6079" evidence="4">
    <location>
        <begin position="708"/>
        <end position="838"/>
    </location>
</feature>
<organism evidence="7 8">
    <name type="scientific">Marisediminitalea aggregata</name>
    <dbReference type="NCBI Taxonomy" id="634436"/>
    <lineage>
        <taxon>Bacteria</taxon>
        <taxon>Pseudomonadati</taxon>
        <taxon>Pseudomonadota</taxon>
        <taxon>Gammaproteobacteria</taxon>
        <taxon>Alteromonadales</taxon>
        <taxon>Alteromonadaceae</taxon>
        <taxon>Marisediminitalea</taxon>
    </lineage>
</organism>
<dbReference type="InterPro" id="IPR058574">
    <property type="entry name" value="DUF6079_6th"/>
</dbReference>
<dbReference type="Pfam" id="PF19557">
    <property type="entry name" value="DUF6079_1st"/>
    <property type="match status" value="1"/>
</dbReference>
<feature type="domain" description="DUF6079" evidence="2">
    <location>
        <begin position="265"/>
        <end position="478"/>
    </location>
</feature>
<dbReference type="Pfam" id="PF26385">
    <property type="entry name" value="DUF6079_4th"/>
    <property type="match status" value="1"/>
</dbReference>
<accession>A0A1M5N5T4</accession>
<evidence type="ECO:0000259" key="2">
    <source>
        <dbReference type="Pfam" id="PF26383"/>
    </source>
</evidence>
<dbReference type="Pfam" id="PF26387">
    <property type="entry name" value="DUF6079_5th"/>
    <property type="match status" value="1"/>
</dbReference>